<dbReference type="HOGENOM" id="CLU_2342917_0_0_5"/>
<name>C6XMH2_HIRBI</name>
<evidence type="ECO:0000313" key="2">
    <source>
        <dbReference type="Proteomes" id="UP000002745"/>
    </source>
</evidence>
<evidence type="ECO:0000313" key="1">
    <source>
        <dbReference type="EMBL" id="ACT58115.1"/>
    </source>
</evidence>
<dbReference type="EMBL" id="CP001678">
    <property type="protein sequence ID" value="ACT58115.1"/>
    <property type="molecule type" value="Genomic_DNA"/>
</dbReference>
<keyword evidence="2" id="KW-1185">Reference proteome</keyword>
<dbReference type="Proteomes" id="UP000002745">
    <property type="component" value="Chromosome"/>
</dbReference>
<accession>C6XMH2</accession>
<organism evidence="1 2">
    <name type="scientific">Hirschia baltica (strain ATCC 49814 / DSM 5838 / IFAM 1418)</name>
    <dbReference type="NCBI Taxonomy" id="582402"/>
    <lineage>
        <taxon>Bacteria</taxon>
        <taxon>Pseudomonadati</taxon>
        <taxon>Pseudomonadota</taxon>
        <taxon>Alphaproteobacteria</taxon>
        <taxon>Hyphomonadales</taxon>
        <taxon>Hyphomonadaceae</taxon>
        <taxon>Hirschia</taxon>
    </lineage>
</organism>
<dbReference type="STRING" id="582402.Hbal_0413"/>
<protein>
    <recommendedName>
        <fullName evidence="3">Flagellar basal-body/hook protein C-terminal domain-containing protein</fullName>
    </recommendedName>
</protein>
<evidence type="ECO:0008006" key="3">
    <source>
        <dbReference type="Google" id="ProtNLM"/>
    </source>
</evidence>
<dbReference type="KEGG" id="hba:Hbal_0413"/>
<proteinExistence type="predicted"/>
<reference evidence="2" key="1">
    <citation type="journal article" date="2011" name="J. Bacteriol.">
        <title>Genome sequences of eight morphologically diverse alphaproteobacteria.</title>
        <authorList>
            <consortium name="US DOE Joint Genome Institute"/>
            <person name="Brown P.J."/>
            <person name="Kysela D.T."/>
            <person name="Buechlein A."/>
            <person name="Hemmerich C."/>
            <person name="Brun Y.V."/>
        </authorList>
    </citation>
    <scope>NUCLEOTIDE SEQUENCE [LARGE SCALE GENOMIC DNA]</scope>
    <source>
        <strain evidence="2">ATCC 49814 / DSM 5838 / IFAM 1418</strain>
    </source>
</reference>
<sequence length="97" mass="10430">MVNAAFRIKVLLFLNPALNAMRDTYSMSAISSATSGVLHASQMFNRAATNTVKAANEQGDLVGAIVDQKQAEHALKANTAVLKVADDMQERLLDILV</sequence>
<gene>
    <name evidence="1" type="ordered locus">Hbal_0413</name>
</gene>
<dbReference type="AlphaFoldDB" id="C6XMH2"/>